<reference evidence="1 2" key="1">
    <citation type="submission" date="2016-09" db="EMBL/GenBank/DDBJ databases">
        <title>Complete genome sequence of Actinomyces hongkongensis HKU8.</title>
        <authorList>
            <person name="Gao Y.-X."/>
            <person name="Zhou Y.-Y."/>
            <person name="Xie Y."/>
            <person name="Wang M."/>
            <person name="Wang S.-J."/>
            <person name="Shen S.-G."/>
        </authorList>
    </citation>
    <scope>NUCLEOTIDE SEQUENCE [LARGE SCALE GENOMIC DNA]</scope>
    <source>
        <strain evidence="1 2">HKU8</strain>
    </source>
</reference>
<dbReference type="Gene3D" id="3.30.1240.10">
    <property type="match status" value="1"/>
</dbReference>
<dbReference type="PROSITE" id="PS01229">
    <property type="entry name" value="COF_2"/>
    <property type="match status" value="1"/>
</dbReference>
<sequence length="307" mass="32355">MAEASFLTVPGSGEPTRPFAEVVDGARRALPPVFPHEADKVMVALDIDGTVLTPRGASHHVRAGIRELAAAGAQVVIASGRAPEDEMFDVLDELGFTDGWVVCNNGATVLRVSGGGVEVVRQEFLDPAPLIDSALEAMPEVVFYSAVPGAKRLLSAPFPPGELEQGSEIIPLERMRSTPTPKIVVRAPGMGREEFDRAIHSLSAADRYEVFVGWTSWADIGPLGATKASALEWLRSRLGVPRDGTVAVGDGTNDIAMIEWAFFGAAMGGATEEVRACADHVTAAVENDGAAAVMRVVLERCGADGAR</sequence>
<dbReference type="OrthoDB" id="3180855at2"/>
<dbReference type="STRING" id="178339.BH719_06110"/>
<evidence type="ECO:0000313" key="1">
    <source>
        <dbReference type="EMBL" id="AOS47473.1"/>
    </source>
</evidence>
<dbReference type="GO" id="GO:0005829">
    <property type="term" value="C:cytosol"/>
    <property type="evidence" value="ECO:0007669"/>
    <property type="project" value="TreeGrafter"/>
</dbReference>
<dbReference type="InterPro" id="IPR023214">
    <property type="entry name" value="HAD_sf"/>
</dbReference>
<dbReference type="KEGG" id="phon:BH719_06110"/>
<dbReference type="AlphaFoldDB" id="A0A1D8B2W1"/>
<dbReference type="RefSeq" id="WP_009743933.1">
    <property type="nucleotide sequence ID" value="NZ_CP017298.1"/>
</dbReference>
<gene>
    <name evidence="1" type="ORF">BH719_06110</name>
</gene>
<dbReference type="PANTHER" id="PTHR10000:SF8">
    <property type="entry name" value="HAD SUPERFAMILY HYDROLASE-LIKE, TYPE 3"/>
    <property type="match status" value="1"/>
</dbReference>
<dbReference type="SUPFAM" id="SSF56784">
    <property type="entry name" value="HAD-like"/>
    <property type="match status" value="1"/>
</dbReference>
<dbReference type="Pfam" id="PF08282">
    <property type="entry name" value="Hydrolase_3"/>
    <property type="match status" value="2"/>
</dbReference>
<evidence type="ECO:0000313" key="2">
    <source>
        <dbReference type="Proteomes" id="UP000095214"/>
    </source>
</evidence>
<dbReference type="Gene3D" id="3.40.50.1000">
    <property type="entry name" value="HAD superfamily/HAD-like"/>
    <property type="match status" value="1"/>
</dbReference>
<dbReference type="Proteomes" id="UP000095214">
    <property type="component" value="Chromosome"/>
</dbReference>
<proteinExistence type="predicted"/>
<name>A0A1D8B2W1_9ACTO</name>
<dbReference type="EMBL" id="CP017298">
    <property type="protein sequence ID" value="AOS47473.1"/>
    <property type="molecule type" value="Genomic_DNA"/>
</dbReference>
<accession>A0A1D8B2W1</accession>
<dbReference type="PANTHER" id="PTHR10000">
    <property type="entry name" value="PHOSPHOSERINE PHOSPHATASE"/>
    <property type="match status" value="1"/>
</dbReference>
<dbReference type="GO" id="GO:0000287">
    <property type="term" value="F:magnesium ion binding"/>
    <property type="evidence" value="ECO:0007669"/>
    <property type="project" value="TreeGrafter"/>
</dbReference>
<organism evidence="1 2">
    <name type="scientific">Pauljensenia hongkongensis</name>
    <dbReference type="NCBI Taxonomy" id="178339"/>
    <lineage>
        <taxon>Bacteria</taxon>
        <taxon>Bacillati</taxon>
        <taxon>Actinomycetota</taxon>
        <taxon>Actinomycetes</taxon>
        <taxon>Actinomycetales</taxon>
        <taxon>Actinomycetaceae</taxon>
        <taxon>Pauljensenia</taxon>
    </lineage>
</organism>
<dbReference type="InterPro" id="IPR036412">
    <property type="entry name" value="HAD-like_sf"/>
</dbReference>
<keyword evidence="2" id="KW-1185">Reference proteome</keyword>
<protein>
    <submittedName>
        <fullName evidence="1">Haloacid dehalogenase</fullName>
    </submittedName>
</protein>
<dbReference type="GO" id="GO:0016791">
    <property type="term" value="F:phosphatase activity"/>
    <property type="evidence" value="ECO:0007669"/>
    <property type="project" value="TreeGrafter"/>
</dbReference>